<name>A0A8A4TGI1_SULCO</name>
<evidence type="ECO:0008006" key="5">
    <source>
        <dbReference type="Google" id="ProtNLM"/>
    </source>
</evidence>
<feature type="signal peptide" evidence="2">
    <location>
        <begin position="1"/>
        <end position="20"/>
    </location>
</feature>
<gene>
    <name evidence="3" type="ORF">J3U87_23855</name>
</gene>
<feature type="compositionally biased region" description="Polar residues" evidence="1">
    <location>
        <begin position="175"/>
        <end position="187"/>
    </location>
</feature>
<organism evidence="3 4">
    <name type="scientific">Sulfidibacter corallicola</name>
    <dbReference type="NCBI Taxonomy" id="2818388"/>
    <lineage>
        <taxon>Bacteria</taxon>
        <taxon>Pseudomonadati</taxon>
        <taxon>Acidobacteriota</taxon>
        <taxon>Holophagae</taxon>
        <taxon>Acanthopleuribacterales</taxon>
        <taxon>Acanthopleuribacteraceae</taxon>
        <taxon>Sulfidibacter</taxon>
    </lineage>
</organism>
<sequence>MTTSTLLCLLTLAFSPNVTVTDSAHTVEVNPVKQRAAVHFKVHPDRPTLVTFSRLPDPRLIAGNESHWYVTTPAQGLPKNMVHLKPKLREGGLLNNIHVMFKGYPVELVFESTLDPKQASSQVQVVIVGVESREEVAFEEHQPEIVSLQEPEELPETRSSTPALTDLFPALSLEKTSSTASTENAPTQPIGPQRTRHTVEDDETKDAEQSDPQAKPIKWRQKETRYGTVRWTVKGTTPAVTFQARPDMAELYSLEVVRGKKTFLTRHMRYAEPLAVHPEPYVGQNHALTFKRVHLAPREGYYLRLFFAGSRDPVYIKLRGVRG</sequence>
<dbReference type="EMBL" id="CP071793">
    <property type="protein sequence ID" value="QTD48627.1"/>
    <property type="molecule type" value="Genomic_DNA"/>
</dbReference>
<dbReference type="AlphaFoldDB" id="A0A8A4TGI1"/>
<dbReference type="KEGG" id="scor:J3U87_23855"/>
<evidence type="ECO:0000313" key="4">
    <source>
        <dbReference type="Proteomes" id="UP000663929"/>
    </source>
</evidence>
<evidence type="ECO:0000313" key="3">
    <source>
        <dbReference type="EMBL" id="QTD48627.1"/>
    </source>
</evidence>
<evidence type="ECO:0000256" key="1">
    <source>
        <dbReference type="SAM" id="MobiDB-lite"/>
    </source>
</evidence>
<keyword evidence="2" id="KW-0732">Signal</keyword>
<proteinExistence type="predicted"/>
<dbReference type="RefSeq" id="WP_237378280.1">
    <property type="nucleotide sequence ID" value="NZ_CP071793.1"/>
</dbReference>
<feature type="chain" id="PRO_5035260189" description="AMIN domain-containing protein" evidence="2">
    <location>
        <begin position="21"/>
        <end position="323"/>
    </location>
</feature>
<reference evidence="3" key="1">
    <citation type="submission" date="2021-03" db="EMBL/GenBank/DDBJ databases">
        <title>Acanthopleuribacteraceae sp. M133.</title>
        <authorList>
            <person name="Wang G."/>
        </authorList>
    </citation>
    <scope>NUCLEOTIDE SEQUENCE</scope>
    <source>
        <strain evidence="3">M133</strain>
    </source>
</reference>
<protein>
    <recommendedName>
        <fullName evidence="5">AMIN domain-containing protein</fullName>
    </recommendedName>
</protein>
<keyword evidence="4" id="KW-1185">Reference proteome</keyword>
<evidence type="ECO:0000256" key="2">
    <source>
        <dbReference type="SAM" id="SignalP"/>
    </source>
</evidence>
<feature type="region of interest" description="Disordered" evidence="1">
    <location>
        <begin position="139"/>
        <end position="160"/>
    </location>
</feature>
<accession>A0A8A4TGI1</accession>
<dbReference type="Proteomes" id="UP000663929">
    <property type="component" value="Chromosome"/>
</dbReference>
<feature type="region of interest" description="Disordered" evidence="1">
    <location>
        <begin position="175"/>
        <end position="215"/>
    </location>
</feature>